<dbReference type="Proteomes" id="UP000001734">
    <property type="component" value="Chromosome"/>
</dbReference>
<dbReference type="SMART" id="SM00342">
    <property type="entry name" value="HTH_ARAC"/>
    <property type="match status" value="1"/>
</dbReference>
<keyword evidence="2" id="KW-0804">Transcription</keyword>
<evidence type="ECO:0000313" key="4">
    <source>
        <dbReference type="EMBL" id="ACI08121.1"/>
    </source>
</evidence>
<dbReference type="Pfam" id="PF12833">
    <property type="entry name" value="HTH_18"/>
    <property type="match status" value="1"/>
</dbReference>
<evidence type="ECO:0000313" key="5">
    <source>
        <dbReference type="Proteomes" id="UP000001734"/>
    </source>
</evidence>
<dbReference type="AlphaFoldDB" id="B5XU66"/>
<dbReference type="EMBL" id="CP000964">
    <property type="protein sequence ID" value="ACI08121.1"/>
    <property type="molecule type" value="Genomic_DNA"/>
</dbReference>
<organism evidence="4 5">
    <name type="scientific">Klebsiella variicola (strain 342)</name>
    <name type="common">Klebsiella pneumoniae</name>
    <dbReference type="NCBI Taxonomy" id="507522"/>
    <lineage>
        <taxon>Bacteria</taxon>
        <taxon>Pseudomonadati</taxon>
        <taxon>Pseudomonadota</taxon>
        <taxon>Gammaproteobacteria</taxon>
        <taxon>Enterobacterales</taxon>
        <taxon>Enterobacteriaceae</taxon>
        <taxon>Klebsiella/Raoultella group</taxon>
        <taxon>Klebsiella</taxon>
        <taxon>Klebsiella pneumoniae complex</taxon>
    </lineage>
</organism>
<dbReference type="InterPro" id="IPR009594">
    <property type="entry name" value="Tscrpt_reg_HTH_AraC_N"/>
</dbReference>
<dbReference type="PANTHER" id="PTHR43436:SF2">
    <property type="entry name" value="ARAC_XYLS FAMILY TRANSCRIPTIONAL REGULATOR"/>
    <property type="match status" value="1"/>
</dbReference>
<evidence type="ECO:0000256" key="1">
    <source>
        <dbReference type="ARBA" id="ARBA00023015"/>
    </source>
</evidence>
<dbReference type="BioCyc" id="KPNE507522:GI0B-691-MONOMER"/>
<dbReference type="GO" id="GO:0003700">
    <property type="term" value="F:DNA-binding transcription factor activity"/>
    <property type="evidence" value="ECO:0007669"/>
    <property type="project" value="InterPro"/>
</dbReference>
<dbReference type="InterPro" id="IPR018060">
    <property type="entry name" value="HTH_AraC"/>
</dbReference>
<dbReference type="HOGENOM" id="CLU_000445_100_2_6"/>
<evidence type="ECO:0000256" key="2">
    <source>
        <dbReference type="ARBA" id="ARBA00023163"/>
    </source>
</evidence>
<dbReference type="Gene3D" id="1.10.10.60">
    <property type="entry name" value="Homeodomain-like"/>
    <property type="match status" value="2"/>
</dbReference>
<dbReference type="SUPFAM" id="SSF46689">
    <property type="entry name" value="Homeodomain-like"/>
    <property type="match status" value="2"/>
</dbReference>
<dbReference type="Pfam" id="PF06719">
    <property type="entry name" value="AraC_N"/>
    <property type="match status" value="1"/>
</dbReference>
<accession>B5XU66</accession>
<dbReference type="KEGG" id="kpe:KPK_0691"/>
<evidence type="ECO:0000259" key="3">
    <source>
        <dbReference type="PROSITE" id="PS01124"/>
    </source>
</evidence>
<sequence length="329" mass="36760">MSCLFLHVAGEFSPACAQCMGEETSGEAVAMQHAQICQILTEKINQLKDKHELLSSLLPDVRLLYGTQPGTRTPVMYQPGIVFLFSGHKIGYINERTFRYDTNEYLLLTVPLPFECETFATPEVPLAGMRLNVDILQLQELLMDIGEDPLFQPAVASSGINSAVLSEDILCAAERLLDVMDRPLDARILGKQIIREILYYVLTGPCGGALLALVSRQTHFSLISRVLKHIESQYTENLSVDRLAAEANMSVSAFHHNFKSVTSTSPLQYLKTYRLHKARMLMIHDGMKASAAAMRVGYESPSQFSREFKRYFGMTPGEDAARIRTMQGM</sequence>
<feature type="domain" description="HTH araC/xylS-type" evidence="3">
    <location>
        <begin position="224"/>
        <end position="322"/>
    </location>
</feature>
<dbReference type="InterPro" id="IPR009057">
    <property type="entry name" value="Homeodomain-like_sf"/>
</dbReference>
<gene>
    <name evidence="4" type="ordered locus">KPK_0691</name>
</gene>
<dbReference type="GO" id="GO:0043565">
    <property type="term" value="F:sequence-specific DNA binding"/>
    <property type="evidence" value="ECO:0007669"/>
    <property type="project" value="InterPro"/>
</dbReference>
<reference evidence="4 5" key="1">
    <citation type="journal article" date="2008" name="PLoS Genet.">
        <title>Complete genome sequence of the N2-fixing broad host range endophyte Klebsiella pneumoniae 342 and virulence predictions verified in mice.</title>
        <authorList>
            <person name="Fouts D.E."/>
            <person name="Tyler H.L."/>
            <person name="DeBoy R.T."/>
            <person name="Daugherty S."/>
            <person name="Ren Q."/>
            <person name="Badger J.H."/>
            <person name="Durkin A.S."/>
            <person name="Huot H."/>
            <person name="Shrivastava S."/>
            <person name="Kothari S."/>
            <person name="Dodson R.J."/>
            <person name="Mohamoud Y."/>
            <person name="Khouri H."/>
            <person name="Roesch L.F."/>
            <person name="Krogfelt K.A."/>
            <person name="Struve C."/>
            <person name="Triplett E.W."/>
            <person name="Methe B.A."/>
        </authorList>
    </citation>
    <scope>NUCLEOTIDE SEQUENCE [LARGE SCALE GENOMIC DNA]</scope>
    <source>
        <strain evidence="4 5">342</strain>
    </source>
</reference>
<protein>
    <submittedName>
        <fullName evidence="4">Transcriptional regulator, AraC family</fullName>
    </submittedName>
</protein>
<keyword evidence="1" id="KW-0805">Transcription regulation</keyword>
<proteinExistence type="predicted"/>
<dbReference type="PROSITE" id="PS01124">
    <property type="entry name" value="HTH_ARAC_FAMILY_2"/>
    <property type="match status" value="1"/>
</dbReference>
<dbReference type="PANTHER" id="PTHR43436">
    <property type="entry name" value="ARAC-FAMILY TRANSCRIPTIONAL REGULATOR"/>
    <property type="match status" value="1"/>
</dbReference>
<name>B5XU66_KLEV3</name>